<evidence type="ECO:0000256" key="2">
    <source>
        <dbReference type="ARBA" id="ARBA00022771"/>
    </source>
</evidence>
<dbReference type="AlphaFoldDB" id="A0A9D4CSN3"/>
<dbReference type="PROSITE" id="PS50030">
    <property type="entry name" value="UBA"/>
    <property type="match status" value="1"/>
</dbReference>
<dbReference type="InterPro" id="IPR011029">
    <property type="entry name" value="DEATH-like_dom_sf"/>
</dbReference>
<dbReference type="PANTHER" id="PTHR10044">
    <property type="entry name" value="INHIBITOR OF APOPTOSIS"/>
    <property type="match status" value="1"/>
</dbReference>
<evidence type="ECO:0000256" key="4">
    <source>
        <dbReference type="PROSITE-ProRule" id="PRU00175"/>
    </source>
</evidence>
<evidence type="ECO:0000259" key="6">
    <source>
        <dbReference type="PROSITE" id="PS50030"/>
    </source>
</evidence>
<dbReference type="Pfam" id="PF13920">
    <property type="entry name" value="zf-C3HC4_3"/>
    <property type="match status" value="1"/>
</dbReference>
<dbReference type="InterPro" id="IPR050784">
    <property type="entry name" value="IAP"/>
</dbReference>
<keyword evidence="9" id="KW-1185">Reference proteome</keyword>
<dbReference type="GO" id="GO:0061630">
    <property type="term" value="F:ubiquitin protein ligase activity"/>
    <property type="evidence" value="ECO:0007669"/>
    <property type="project" value="TreeGrafter"/>
</dbReference>
<evidence type="ECO:0000313" key="9">
    <source>
        <dbReference type="Proteomes" id="UP000828390"/>
    </source>
</evidence>
<dbReference type="FunFam" id="1.10.1170.10:FF:000002">
    <property type="entry name" value="Baculoviral IAP repeat containing 7"/>
    <property type="match status" value="1"/>
</dbReference>
<dbReference type="GO" id="GO:0043066">
    <property type="term" value="P:negative regulation of apoptotic process"/>
    <property type="evidence" value="ECO:0007669"/>
    <property type="project" value="TreeGrafter"/>
</dbReference>
<feature type="compositionally biased region" description="Polar residues" evidence="5">
    <location>
        <begin position="104"/>
        <end position="123"/>
    </location>
</feature>
<dbReference type="GO" id="GO:0005737">
    <property type="term" value="C:cytoplasm"/>
    <property type="evidence" value="ECO:0007669"/>
    <property type="project" value="TreeGrafter"/>
</dbReference>
<feature type="domain" description="RING-type" evidence="7">
    <location>
        <begin position="142"/>
        <end position="177"/>
    </location>
</feature>
<dbReference type="InterPro" id="IPR001841">
    <property type="entry name" value="Znf_RING"/>
</dbReference>
<dbReference type="Gene3D" id="1.10.1170.10">
    <property type="entry name" value="Inhibitor Of Apoptosis Protein (2mihbC-IAP-1), Chain A"/>
    <property type="match status" value="1"/>
</dbReference>
<reference evidence="8" key="2">
    <citation type="submission" date="2020-11" db="EMBL/GenBank/DDBJ databases">
        <authorList>
            <person name="McCartney M.A."/>
            <person name="Auch B."/>
            <person name="Kono T."/>
            <person name="Mallez S."/>
            <person name="Becker A."/>
            <person name="Gohl D.M."/>
            <person name="Silverstein K.A.T."/>
            <person name="Koren S."/>
            <person name="Bechman K.B."/>
            <person name="Herman A."/>
            <person name="Abrahante J.E."/>
            <person name="Garbe J."/>
        </authorList>
    </citation>
    <scope>NUCLEOTIDE SEQUENCE</scope>
    <source>
        <strain evidence="8">Duluth1</strain>
        <tissue evidence="8">Whole animal</tissue>
    </source>
</reference>
<evidence type="ECO:0000256" key="5">
    <source>
        <dbReference type="SAM" id="MobiDB-lite"/>
    </source>
</evidence>
<reference evidence="8" key="1">
    <citation type="journal article" date="2019" name="bioRxiv">
        <title>The Genome of the Zebra Mussel, Dreissena polymorpha: A Resource for Invasive Species Research.</title>
        <authorList>
            <person name="McCartney M.A."/>
            <person name="Auch B."/>
            <person name="Kono T."/>
            <person name="Mallez S."/>
            <person name="Zhang Y."/>
            <person name="Obille A."/>
            <person name="Becker A."/>
            <person name="Abrahante J.E."/>
            <person name="Garbe J."/>
            <person name="Badalamenti J.P."/>
            <person name="Herman A."/>
            <person name="Mangelson H."/>
            <person name="Liachko I."/>
            <person name="Sullivan S."/>
            <person name="Sone E.D."/>
            <person name="Koren S."/>
            <person name="Silverstein K.A.T."/>
            <person name="Beckman K.B."/>
            <person name="Gohl D.M."/>
        </authorList>
    </citation>
    <scope>NUCLEOTIDE SEQUENCE</scope>
    <source>
        <strain evidence="8">Duluth1</strain>
        <tissue evidence="8">Whole animal</tissue>
    </source>
</reference>
<accession>A0A9D4CSN3</accession>
<dbReference type="Gene3D" id="1.10.533.10">
    <property type="entry name" value="Death Domain, Fas"/>
    <property type="match status" value="1"/>
</dbReference>
<dbReference type="PANTHER" id="PTHR10044:SF139">
    <property type="entry name" value="DEATH-ASSOCIATED INHIBITOR OF APOPTOSIS 2"/>
    <property type="match status" value="1"/>
</dbReference>
<evidence type="ECO:0000256" key="1">
    <source>
        <dbReference type="ARBA" id="ARBA00022723"/>
    </source>
</evidence>
<name>A0A9D4CSN3_DREPO</name>
<dbReference type="SUPFAM" id="SSF57850">
    <property type="entry name" value="RING/U-box"/>
    <property type="match status" value="1"/>
</dbReference>
<dbReference type="SUPFAM" id="SSF46934">
    <property type="entry name" value="UBA-like"/>
    <property type="match status" value="1"/>
</dbReference>
<dbReference type="GO" id="GO:0008270">
    <property type="term" value="F:zinc ion binding"/>
    <property type="evidence" value="ECO:0007669"/>
    <property type="project" value="UniProtKB-KW"/>
</dbReference>
<dbReference type="GO" id="GO:0043027">
    <property type="term" value="F:cysteine-type endopeptidase inhibitor activity involved in apoptotic process"/>
    <property type="evidence" value="ECO:0007669"/>
    <property type="project" value="TreeGrafter"/>
</dbReference>
<feature type="domain" description="UBA" evidence="6">
    <location>
        <begin position="35"/>
        <end position="84"/>
    </location>
</feature>
<sequence>MSHNLTTGAQYAITGTTTHNNLTSYELPRQRTSSEESDRALITRFIEMGFGRDHVLLAFREIRQNESEGLSSLQNEVLEYLLHNIVPQQSDISPPTPAKPSKEINGTLNDKSRNGTKTDSTSEIGMKDVAEENYALQQQITCKVCMDSDACVVFLPCGHMVTCEKCAGALRKCAICRARIQGNVRAIIS</sequence>
<dbReference type="GO" id="GO:0005634">
    <property type="term" value="C:nucleus"/>
    <property type="evidence" value="ECO:0007669"/>
    <property type="project" value="TreeGrafter"/>
</dbReference>
<comment type="caution">
    <text evidence="8">The sequence shown here is derived from an EMBL/GenBank/DDBJ whole genome shotgun (WGS) entry which is preliminary data.</text>
</comment>
<keyword evidence="2 4" id="KW-0863">Zinc-finger</keyword>
<dbReference type="Proteomes" id="UP000828390">
    <property type="component" value="Unassembled WGS sequence"/>
</dbReference>
<evidence type="ECO:0000256" key="3">
    <source>
        <dbReference type="ARBA" id="ARBA00022833"/>
    </source>
</evidence>
<proteinExistence type="predicted"/>
<keyword evidence="1" id="KW-0479">Metal-binding</keyword>
<dbReference type="GO" id="GO:0051726">
    <property type="term" value="P:regulation of cell cycle"/>
    <property type="evidence" value="ECO:0007669"/>
    <property type="project" value="TreeGrafter"/>
</dbReference>
<keyword evidence="3" id="KW-0862">Zinc</keyword>
<dbReference type="InterPro" id="IPR015940">
    <property type="entry name" value="UBA"/>
</dbReference>
<dbReference type="InterPro" id="IPR009060">
    <property type="entry name" value="UBA-like_sf"/>
</dbReference>
<organism evidence="8 9">
    <name type="scientific">Dreissena polymorpha</name>
    <name type="common">Zebra mussel</name>
    <name type="synonym">Mytilus polymorpha</name>
    <dbReference type="NCBI Taxonomy" id="45954"/>
    <lineage>
        <taxon>Eukaryota</taxon>
        <taxon>Metazoa</taxon>
        <taxon>Spiralia</taxon>
        <taxon>Lophotrochozoa</taxon>
        <taxon>Mollusca</taxon>
        <taxon>Bivalvia</taxon>
        <taxon>Autobranchia</taxon>
        <taxon>Heteroconchia</taxon>
        <taxon>Euheterodonta</taxon>
        <taxon>Imparidentia</taxon>
        <taxon>Neoheterodontei</taxon>
        <taxon>Myida</taxon>
        <taxon>Dreissenoidea</taxon>
        <taxon>Dreissenidae</taxon>
        <taxon>Dreissena</taxon>
    </lineage>
</organism>
<dbReference type="GO" id="GO:0031398">
    <property type="term" value="P:positive regulation of protein ubiquitination"/>
    <property type="evidence" value="ECO:0007669"/>
    <property type="project" value="TreeGrafter"/>
</dbReference>
<protein>
    <submittedName>
        <fullName evidence="8">Uncharacterized protein</fullName>
    </submittedName>
</protein>
<dbReference type="PROSITE" id="PS50089">
    <property type="entry name" value="ZF_RING_2"/>
    <property type="match status" value="1"/>
</dbReference>
<gene>
    <name evidence="8" type="ORF">DPMN_055472</name>
</gene>
<evidence type="ECO:0000259" key="7">
    <source>
        <dbReference type="PROSITE" id="PS50089"/>
    </source>
</evidence>
<feature type="region of interest" description="Disordered" evidence="5">
    <location>
        <begin position="89"/>
        <end position="123"/>
    </location>
</feature>
<dbReference type="EMBL" id="JAIWYP010000012">
    <property type="protein sequence ID" value="KAH3729500.1"/>
    <property type="molecule type" value="Genomic_DNA"/>
</dbReference>
<evidence type="ECO:0000313" key="8">
    <source>
        <dbReference type="EMBL" id="KAH3729500.1"/>
    </source>
</evidence>
<dbReference type="SMART" id="SM00184">
    <property type="entry name" value="RING"/>
    <property type="match status" value="1"/>
</dbReference>